<organism evidence="2 3">
    <name type="scientific">Bacteroides ovatus</name>
    <dbReference type="NCBI Taxonomy" id="28116"/>
    <lineage>
        <taxon>Bacteria</taxon>
        <taxon>Pseudomonadati</taxon>
        <taxon>Bacteroidota</taxon>
        <taxon>Bacteroidia</taxon>
        <taxon>Bacteroidales</taxon>
        <taxon>Bacteroidaceae</taxon>
        <taxon>Bacteroides</taxon>
    </lineage>
</organism>
<dbReference type="GO" id="GO:0006310">
    <property type="term" value="P:DNA recombination"/>
    <property type="evidence" value="ECO:0007669"/>
    <property type="project" value="UniProtKB-KW"/>
</dbReference>
<dbReference type="EMBL" id="QSBI01000002">
    <property type="protein sequence ID" value="RGX12849.1"/>
    <property type="molecule type" value="Genomic_DNA"/>
</dbReference>
<protein>
    <submittedName>
        <fullName evidence="2">Uncharacterized protein</fullName>
    </submittedName>
</protein>
<dbReference type="GO" id="GO:0003677">
    <property type="term" value="F:DNA binding"/>
    <property type="evidence" value="ECO:0007669"/>
    <property type="project" value="InterPro"/>
</dbReference>
<evidence type="ECO:0000313" key="3">
    <source>
        <dbReference type="Proteomes" id="UP000286031"/>
    </source>
</evidence>
<evidence type="ECO:0000313" key="2">
    <source>
        <dbReference type="EMBL" id="RGX12849.1"/>
    </source>
</evidence>
<gene>
    <name evidence="2" type="ORF">DWV35_02805</name>
</gene>
<proteinExistence type="predicted"/>
<sequence>MAKQSKIEYSKEYLTSEELAAISKVKLPLSRQRKARDIFLFSCYTGMAYSDINRLRKENILAHSREKRFLRFHVSKSTLLYSFPLLDAPYDILKKYRGLQENGELLPVLPLPAINYDVQNVCAAAGIKKSVTLSCARKTFAFVVAPENGITASMLTGIYNEYNR</sequence>
<reference evidence="2 3" key="1">
    <citation type="submission" date="2018-08" db="EMBL/GenBank/DDBJ databases">
        <title>A genome reference for cultivated species of the human gut microbiota.</title>
        <authorList>
            <person name="Zou Y."/>
            <person name="Xue W."/>
            <person name="Luo G."/>
        </authorList>
    </citation>
    <scope>NUCLEOTIDE SEQUENCE [LARGE SCALE GENOMIC DNA]</scope>
    <source>
        <strain evidence="2 3">AF04-46</strain>
    </source>
</reference>
<dbReference type="InterPro" id="IPR011010">
    <property type="entry name" value="DNA_brk_join_enz"/>
</dbReference>
<dbReference type="Gene3D" id="1.10.443.10">
    <property type="entry name" value="Intergrase catalytic core"/>
    <property type="match status" value="1"/>
</dbReference>
<dbReference type="RefSeq" id="WP_118023866.1">
    <property type="nucleotide sequence ID" value="NZ_JAQCPI010000018.1"/>
</dbReference>
<dbReference type="InterPro" id="IPR013762">
    <property type="entry name" value="Integrase-like_cat_sf"/>
</dbReference>
<dbReference type="GO" id="GO:0015074">
    <property type="term" value="P:DNA integration"/>
    <property type="evidence" value="ECO:0007669"/>
    <property type="project" value="InterPro"/>
</dbReference>
<name>A0A413EY57_BACOV</name>
<accession>A0A413EY57</accession>
<keyword evidence="1" id="KW-0233">DNA recombination</keyword>
<dbReference type="AlphaFoldDB" id="A0A413EY57"/>
<dbReference type="Proteomes" id="UP000286031">
    <property type="component" value="Unassembled WGS sequence"/>
</dbReference>
<comment type="caution">
    <text evidence="2">The sequence shown here is derived from an EMBL/GenBank/DDBJ whole genome shotgun (WGS) entry which is preliminary data.</text>
</comment>
<evidence type="ECO:0000256" key="1">
    <source>
        <dbReference type="ARBA" id="ARBA00023172"/>
    </source>
</evidence>
<dbReference type="SUPFAM" id="SSF56349">
    <property type="entry name" value="DNA breaking-rejoining enzymes"/>
    <property type="match status" value="1"/>
</dbReference>